<accession>A0A6A6SVN1</accession>
<keyword evidence="2" id="KW-0472">Membrane</keyword>
<dbReference type="AlphaFoldDB" id="A0A6A6SVN1"/>
<proteinExistence type="predicted"/>
<evidence type="ECO:0000256" key="2">
    <source>
        <dbReference type="SAM" id="Phobius"/>
    </source>
</evidence>
<dbReference type="OrthoDB" id="5423884at2759"/>
<dbReference type="Proteomes" id="UP000799324">
    <property type="component" value="Unassembled WGS sequence"/>
</dbReference>
<feature type="transmembrane region" description="Helical" evidence="2">
    <location>
        <begin position="68"/>
        <end position="90"/>
    </location>
</feature>
<evidence type="ECO:0000313" key="3">
    <source>
        <dbReference type="EMBL" id="KAF2651041.1"/>
    </source>
</evidence>
<dbReference type="EMBL" id="MU004436">
    <property type="protein sequence ID" value="KAF2651041.1"/>
    <property type="molecule type" value="Genomic_DNA"/>
</dbReference>
<sequence>MPALREEGGIATPQLDSLVPRDAHPAAMAYAARDAIALDASTPVKRQAISLPQGSIIPTYYNFDGPSAGTVVGIVLGSVLGFLLIVWLLWSLANINNPGGGTSIRGEEEIVVRRPRKRAPPPPRARSIIVEESRRVPGDDVVEVIEEHEEDYRSRRGSRRSGGGGYRY</sequence>
<protein>
    <submittedName>
        <fullName evidence="3">Uncharacterized protein</fullName>
    </submittedName>
</protein>
<gene>
    <name evidence="3" type="ORF">K491DRAFT_104808</name>
</gene>
<evidence type="ECO:0000256" key="1">
    <source>
        <dbReference type="SAM" id="MobiDB-lite"/>
    </source>
</evidence>
<name>A0A6A6SVN1_9PLEO</name>
<feature type="region of interest" description="Disordered" evidence="1">
    <location>
        <begin position="147"/>
        <end position="168"/>
    </location>
</feature>
<keyword evidence="2" id="KW-1133">Transmembrane helix</keyword>
<reference evidence="3" key="1">
    <citation type="journal article" date="2020" name="Stud. Mycol.">
        <title>101 Dothideomycetes genomes: a test case for predicting lifestyles and emergence of pathogens.</title>
        <authorList>
            <person name="Haridas S."/>
            <person name="Albert R."/>
            <person name="Binder M."/>
            <person name="Bloem J."/>
            <person name="Labutti K."/>
            <person name="Salamov A."/>
            <person name="Andreopoulos B."/>
            <person name="Baker S."/>
            <person name="Barry K."/>
            <person name="Bills G."/>
            <person name="Bluhm B."/>
            <person name="Cannon C."/>
            <person name="Castanera R."/>
            <person name="Culley D."/>
            <person name="Daum C."/>
            <person name="Ezra D."/>
            <person name="Gonzalez J."/>
            <person name="Henrissat B."/>
            <person name="Kuo A."/>
            <person name="Liang C."/>
            <person name="Lipzen A."/>
            <person name="Lutzoni F."/>
            <person name="Magnuson J."/>
            <person name="Mondo S."/>
            <person name="Nolan M."/>
            <person name="Ohm R."/>
            <person name="Pangilinan J."/>
            <person name="Park H.-J."/>
            <person name="Ramirez L."/>
            <person name="Alfaro M."/>
            <person name="Sun H."/>
            <person name="Tritt A."/>
            <person name="Yoshinaga Y."/>
            <person name="Zwiers L.-H."/>
            <person name="Turgeon B."/>
            <person name="Goodwin S."/>
            <person name="Spatafora J."/>
            <person name="Crous P."/>
            <person name="Grigoriev I."/>
        </authorList>
    </citation>
    <scope>NUCLEOTIDE SEQUENCE</scope>
    <source>
        <strain evidence="3">CBS 122681</strain>
    </source>
</reference>
<keyword evidence="4" id="KW-1185">Reference proteome</keyword>
<keyword evidence="2" id="KW-0812">Transmembrane</keyword>
<evidence type="ECO:0000313" key="4">
    <source>
        <dbReference type="Proteomes" id="UP000799324"/>
    </source>
</evidence>
<organism evidence="3 4">
    <name type="scientific">Lophiostoma macrostomum CBS 122681</name>
    <dbReference type="NCBI Taxonomy" id="1314788"/>
    <lineage>
        <taxon>Eukaryota</taxon>
        <taxon>Fungi</taxon>
        <taxon>Dikarya</taxon>
        <taxon>Ascomycota</taxon>
        <taxon>Pezizomycotina</taxon>
        <taxon>Dothideomycetes</taxon>
        <taxon>Pleosporomycetidae</taxon>
        <taxon>Pleosporales</taxon>
        <taxon>Lophiostomataceae</taxon>
        <taxon>Lophiostoma</taxon>
    </lineage>
</organism>